<feature type="region of interest" description="Disordered" evidence="1">
    <location>
        <begin position="33"/>
        <end position="69"/>
    </location>
</feature>
<dbReference type="EMBL" id="KQ435012">
    <property type="protein sequence ID" value="KZC13766.1"/>
    <property type="molecule type" value="Genomic_DNA"/>
</dbReference>
<name>A0A154PPE7_DUFNO</name>
<accession>A0A154PPE7</accession>
<dbReference type="OrthoDB" id="7605339at2759"/>
<protein>
    <submittedName>
        <fullName evidence="2">Uncharacterized protein</fullName>
    </submittedName>
</protein>
<evidence type="ECO:0000256" key="1">
    <source>
        <dbReference type="SAM" id="MobiDB-lite"/>
    </source>
</evidence>
<organism evidence="2 3">
    <name type="scientific">Dufourea novaeangliae</name>
    <name type="common">Sweat bee</name>
    <dbReference type="NCBI Taxonomy" id="178035"/>
    <lineage>
        <taxon>Eukaryota</taxon>
        <taxon>Metazoa</taxon>
        <taxon>Ecdysozoa</taxon>
        <taxon>Arthropoda</taxon>
        <taxon>Hexapoda</taxon>
        <taxon>Insecta</taxon>
        <taxon>Pterygota</taxon>
        <taxon>Neoptera</taxon>
        <taxon>Endopterygota</taxon>
        <taxon>Hymenoptera</taxon>
        <taxon>Apocrita</taxon>
        <taxon>Aculeata</taxon>
        <taxon>Apoidea</taxon>
        <taxon>Anthophila</taxon>
        <taxon>Halictidae</taxon>
        <taxon>Rophitinae</taxon>
        <taxon>Dufourea</taxon>
    </lineage>
</organism>
<evidence type="ECO:0000313" key="3">
    <source>
        <dbReference type="Proteomes" id="UP000076502"/>
    </source>
</evidence>
<dbReference type="AlphaFoldDB" id="A0A154PPE7"/>
<dbReference type="OMA" id="FDKHAIS"/>
<reference evidence="2 3" key="1">
    <citation type="submission" date="2015-07" db="EMBL/GenBank/DDBJ databases">
        <title>The genome of Dufourea novaeangliae.</title>
        <authorList>
            <person name="Pan H."/>
            <person name="Kapheim K."/>
        </authorList>
    </citation>
    <scope>NUCLEOTIDE SEQUENCE [LARGE SCALE GENOMIC DNA]</scope>
    <source>
        <strain evidence="2">0120121106</strain>
        <tissue evidence="2">Whole body</tissue>
    </source>
</reference>
<gene>
    <name evidence="2" type="ORF">WN55_05669</name>
</gene>
<evidence type="ECO:0000313" key="2">
    <source>
        <dbReference type="EMBL" id="KZC13766.1"/>
    </source>
</evidence>
<proteinExistence type="predicted"/>
<dbReference type="Proteomes" id="UP000076502">
    <property type="component" value="Unassembled WGS sequence"/>
</dbReference>
<keyword evidence="3" id="KW-1185">Reference proteome</keyword>
<feature type="compositionally biased region" description="Acidic residues" evidence="1">
    <location>
        <begin position="50"/>
        <end position="60"/>
    </location>
</feature>
<sequence>MSIYSDIKKVTQIPFTNENSSFIRHRECSMPVRNRKVNKQKPPLNANLYNEDDNENDDDDQQKSKGIPQELHENEIASSIKEANCGINYSNENLEEHWKARQVGASLSTFDKTNSNCTNSCDETENIEDEELVLKKCKLNKNAAIRGLLRNHQISLHDLHIPSNSVDVERESGTNLQNENIPSPNKLAEGIYNMKLVQYPEDPEVFVQPIHAYGKLNENEYKDIDFSVPHIGKKLVVTPRQFYVNMDDSGFDFVKKDVKRKKLSI</sequence>